<dbReference type="GO" id="GO:0050660">
    <property type="term" value="F:flavin adenine dinucleotide binding"/>
    <property type="evidence" value="ECO:0007669"/>
    <property type="project" value="InterPro"/>
</dbReference>
<feature type="domain" description="Acyl-CoA dehydrogenase/oxidase N-terminal" evidence="14">
    <location>
        <begin position="6"/>
        <end position="41"/>
    </location>
</feature>
<feature type="domain" description="Acyl-CoA oxidase/dehydrogenase middle" evidence="13">
    <location>
        <begin position="45"/>
        <end position="138"/>
    </location>
</feature>
<dbReference type="PANTHER" id="PTHR48083:SF20">
    <property type="entry name" value="LONG-CHAIN SPECIFIC ACYL-COA DEHYDROGENASE, MITOCHONDRIAL"/>
    <property type="match status" value="1"/>
</dbReference>
<comment type="cofactor">
    <cofactor evidence="1 11">
        <name>FAD</name>
        <dbReference type="ChEBI" id="CHEBI:57692"/>
    </cofactor>
</comment>
<dbReference type="GO" id="GO:0003995">
    <property type="term" value="F:acyl-CoA dehydrogenase activity"/>
    <property type="evidence" value="ECO:0007669"/>
    <property type="project" value="TreeGrafter"/>
</dbReference>
<evidence type="ECO:0000259" key="14">
    <source>
        <dbReference type="Pfam" id="PF02771"/>
    </source>
</evidence>
<dbReference type="OrthoDB" id="8876745at2"/>
<comment type="similarity">
    <text evidence="3 11">Belongs to the acyl-CoA dehydrogenase family.</text>
</comment>
<feature type="domain" description="Acyl-CoA dehydrogenase/oxidase C-terminal" evidence="12">
    <location>
        <begin position="150"/>
        <end position="269"/>
    </location>
</feature>
<dbReference type="Gene3D" id="2.40.110.10">
    <property type="entry name" value="Butyryl-CoA Dehydrogenase, subunit A, domain 2"/>
    <property type="match status" value="1"/>
</dbReference>
<evidence type="ECO:0000256" key="10">
    <source>
        <dbReference type="ARBA" id="ARBA00052546"/>
    </source>
</evidence>
<reference evidence="16" key="1">
    <citation type="journal article" date="2017" name="Genome Announc.">
        <title>Complete Genome Sequence of Mycobacterium stephanolepidis.</title>
        <authorList>
            <person name="Fukano H."/>
            <person name="Yoshida M."/>
            <person name="Katayama Y."/>
            <person name="Omatsu T."/>
            <person name="Mizutani T."/>
            <person name="Kurata O."/>
            <person name="Wada S."/>
            <person name="Hoshino Y."/>
        </authorList>
    </citation>
    <scope>NUCLEOTIDE SEQUENCE [LARGE SCALE GENOMIC DNA]</scope>
    <source>
        <strain evidence="16">NJB0901</strain>
    </source>
</reference>
<dbReference type="Proteomes" id="UP000217954">
    <property type="component" value="Chromosome"/>
</dbReference>
<evidence type="ECO:0000259" key="13">
    <source>
        <dbReference type="Pfam" id="PF02770"/>
    </source>
</evidence>
<evidence type="ECO:0000259" key="12">
    <source>
        <dbReference type="Pfam" id="PF00441"/>
    </source>
</evidence>
<dbReference type="InterPro" id="IPR037069">
    <property type="entry name" value="AcylCoA_DH/ox_N_sf"/>
</dbReference>
<evidence type="ECO:0000256" key="9">
    <source>
        <dbReference type="ARBA" id="ARBA00042660"/>
    </source>
</evidence>
<dbReference type="Gene3D" id="1.20.140.10">
    <property type="entry name" value="Butyryl-CoA Dehydrogenase, subunit A, domain 3"/>
    <property type="match status" value="1"/>
</dbReference>
<comment type="function">
    <text evidence="7">Catalyzes the dehydrogenation at the alpha-beta position of ACP-bound acyl chains. This results in the introduction of a double bond in the lipidic chain, which is further transferred to the epsilon-amino group of lysine residue in the mycobactin core by MbtK.</text>
</comment>
<reference evidence="15 16" key="2">
    <citation type="journal article" date="2017" name="Int. J. Syst. Evol. Microbiol.">
        <title>Mycobacterium stephanolepidis sp. nov., a rapidly growing species related to Mycobacterium chelonae, isolated from marine teleost fish, Stephanolepis cirrhifer.</title>
        <authorList>
            <person name="Fukano H."/>
            <person name="Wada S."/>
            <person name="Kurata O."/>
            <person name="Katayama K."/>
            <person name="Fujiwara N."/>
            <person name="Hoshino Y."/>
        </authorList>
    </citation>
    <scope>NUCLEOTIDE SEQUENCE [LARGE SCALE GENOMIC DNA]</scope>
    <source>
        <strain evidence="15 16">NJB0901</strain>
    </source>
</reference>
<dbReference type="InterPro" id="IPR013786">
    <property type="entry name" value="AcylCoA_DH/ox_N"/>
</dbReference>
<evidence type="ECO:0000256" key="5">
    <source>
        <dbReference type="ARBA" id="ARBA00022827"/>
    </source>
</evidence>
<evidence type="ECO:0000256" key="7">
    <source>
        <dbReference type="ARBA" id="ARBA00037085"/>
    </source>
</evidence>
<evidence type="ECO:0000256" key="4">
    <source>
        <dbReference type="ARBA" id="ARBA00022630"/>
    </source>
</evidence>
<dbReference type="FunFam" id="2.40.110.10:FF:000002">
    <property type="entry name" value="Acyl-CoA dehydrogenase fadE12"/>
    <property type="match status" value="1"/>
</dbReference>
<evidence type="ECO:0000313" key="15">
    <source>
        <dbReference type="EMBL" id="BAY00269.1"/>
    </source>
</evidence>
<dbReference type="InterPro" id="IPR009075">
    <property type="entry name" value="AcylCo_DH/oxidase_C"/>
</dbReference>
<dbReference type="InterPro" id="IPR006091">
    <property type="entry name" value="Acyl-CoA_Oxase/DH_mid-dom"/>
</dbReference>
<dbReference type="SUPFAM" id="SSF47203">
    <property type="entry name" value="Acyl-CoA dehydrogenase C-terminal domain-like"/>
    <property type="match status" value="1"/>
</dbReference>
<evidence type="ECO:0000256" key="3">
    <source>
        <dbReference type="ARBA" id="ARBA00009347"/>
    </source>
</evidence>
<comment type="catalytic activity">
    <reaction evidence="10">
        <text>a 2,3-saturated acyl-CoA + A = a 2,3-dehydroacyl-CoA + AH2</text>
        <dbReference type="Rhea" id="RHEA:48608"/>
        <dbReference type="ChEBI" id="CHEBI:13193"/>
        <dbReference type="ChEBI" id="CHEBI:17499"/>
        <dbReference type="ChEBI" id="CHEBI:60015"/>
        <dbReference type="ChEBI" id="CHEBI:65111"/>
    </reaction>
</comment>
<keyword evidence="4 11" id="KW-0285">Flavoprotein</keyword>
<organism evidence="15 16">
    <name type="scientific">[Mycobacterium] stephanolepidis</name>
    <dbReference type="NCBI Taxonomy" id="1520670"/>
    <lineage>
        <taxon>Bacteria</taxon>
        <taxon>Bacillati</taxon>
        <taxon>Actinomycetota</taxon>
        <taxon>Actinomycetes</taxon>
        <taxon>Mycobacteriales</taxon>
        <taxon>Mycobacteriaceae</taxon>
        <taxon>Mycobacteroides</taxon>
    </lineage>
</organism>
<proteinExistence type="inferred from homology"/>
<comment type="pathway">
    <text evidence="2">Siderophore biosynthesis; mycobactin biosynthesis.</text>
</comment>
<evidence type="ECO:0000256" key="2">
    <source>
        <dbReference type="ARBA" id="ARBA00005102"/>
    </source>
</evidence>
<protein>
    <recommendedName>
        <fullName evidence="8">Acyl-[acyl-carrier-protein] dehydrogenase MbtN</fullName>
    </recommendedName>
    <alternativeName>
        <fullName evidence="9">Mycobactin synthase protein N</fullName>
    </alternativeName>
</protein>
<dbReference type="Pfam" id="PF00441">
    <property type="entry name" value="Acyl-CoA_dh_1"/>
    <property type="match status" value="1"/>
</dbReference>
<dbReference type="PANTHER" id="PTHR48083">
    <property type="entry name" value="MEDIUM-CHAIN SPECIFIC ACYL-COA DEHYDROGENASE, MITOCHONDRIAL-RELATED"/>
    <property type="match status" value="1"/>
</dbReference>
<dbReference type="GO" id="GO:0005737">
    <property type="term" value="C:cytoplasm"/>
    <property type="evidence" value="ECO:0007669"/>
    <property type="project" value="TreeGrafter"/>
</dbReference>
<gene>
    <name evidence="15" type="ORF">MSTE_04977</name>
</gene>
<keyword evidence="16" id="KW-1185">Reference proteome</keyword>
<keyword evidence="5 11" id="KW-0274">FAD</keyword>
<dbReference type="InterPro" id="IPR050741">
    <property type="entry name" value="Acyl-CoA_dehydrogenase"/>
</dbReference>
<name>A0A1Z4F4Z6_9MYCO</name>
<dbReference type="EMBL" id="AP018165">
    <property type="protein sequence ID" value="BAY00269.1"/>
    <property type="molecule type" value="Genomic_DNA"/>
</dbReference>
<evidence type="ECO:0000256" key="6">
    <source>
        <dbReference type="ARBA" id="ARBA00023002"/>
    </source>
</evidence>
<dbReference type="InterPro" id="IPR036250">
    <property type="entry name" value="AcylCo_DH-like_C"/>
</dbReference>
<dbReference type="SUPFAM" id="SSF56645">
    <property type="entry name" value="Acyl-CoA dehydrogenase NM domain-like"/>
    <property type="match status" value="1"/>
</dbReference>
<dbReference type="Pfam" id="PF02771">
    <property type="entry name" value="Acyl-CoA_dh_N"/>
    <property type="match status" value="1"/>
</dbReference>
<dbReference type="Pfam" id="PF02770">
    <property type="entry name" value="Acyl-CoA_dh_M"/>
    <property type="match status" value="1"/>
</dbReference>
<evidence type="ECO:0000256" key="11">
    <source>
        <dbReference type="RuleBase" id="RU362125"/>
    </source>
</evidence>
<accession>A0A1Z4F4Z6</accession>
<dbReference type="GO" id="GO:0033539">
    <property type="term" value="P:fatty acid beta-oxidation using acyl-CoA dehydrogenase"/>
    <property type="evidence" value="ECO:0007669"/>
    <property type="project" value="TreeGrafter"/>
</dbReference>
<keyword evidence="6 11" id="KW-0560">Oxidoreductase</keyword>
<evidence type="ECO:0000313" key="16">
    <source>
        <dbReference type="Proteomes" id="UP000217954"/>
    </source>
</evidence>
<dbReference type="InterPro" id="IPR009100">
    <property type="entry name" value="AcylCoA_DH/oxidase_NM_dom_sf"/>
</dbReference>
<evidence type="ECO:0000256" key="8">
    <source>
        <dbReference type="ARBA" id="ARBA00040394"/>
    </source>
</evidence>
<sequence length="275" mass="30013">MIAGDTGFGNGVHSGLVAYYIMRYGTEEQKQRWLPKMASGELITAIAMTEPRGGSDLNNLRTVARREGDEYVVNGSKMFTSNGGSADLVLLVLKTATVDGPISLLAVESDRQGYTVGRILNKVGMKAQDTAQLFFDDVRVPTGNLIGQEGMGLLYATERLAHERLLIAAASATVMECAVAETVKYAKTREAYGKPISRMQHIRFEIARCATTARVGRVFVDKCIGDHLASTLDAATACMAKVWLTEQQCEVVDRCVQIFGGYGYMLDYPRIGHLN</sequence>
<dbReference type="InterPro" id="IPR046373">
    <property type="entry name" value="Acyl-CoA_Oxase/DH_mid-dom_sf"/>
</dbReference>
<dbReference type="KEGG" id="mste:MSTE_04977"/>
<evidence type="ECO:0000256" key="1">
    <source>
        <dbReference type="ARBA" id="ARBA00001974"/>
    </source>
</evidence>
<dbReference type="Gene3D" id="1.10.540.10">
    <property type="entry name" value="Acyl-CoA dehydrogenase/oxidase, N-terminal domain"/>
    <property type="match status" value="1"/>
</dbReference>
<dbReference type="AlphaFoldDB" id="A0A1Z4F4Z6"/>